<protein>
    <submittedName>
        <fullName evidence="1">Tail assembly chaperone</fullName>
    </submittedName>
</protein>
<sequence length="201" mass="22158">MTSPKTPAAAEALGESIPFTFDGQDFTVLPSSEWSFDALEAYETGRVLAFLQEILDGDSYATLRAMKPKASVLGDFVIALQRAAGIAGKLGALVRLLRETPDVVEADLQRFYGVDLADYWRGELSPRRLSVFIHQLPADSATARHFANADGWDLHAFLLADLFQAFTGELHPARPQPQGPSSRYSQLRARLEAQKARLNRP</sequence>
<evidence type="ECO:0000313" key="1">
    <source>
        <dbReference type="EMBL" id="AYN59153.1"/>
    </source>
</evidence>
<name>A0A3G2KJI2_9CAUD</name>
<keyword evidence="2" id="KW-1185">Reference proteome</keyword>
<organism evidence="1 2">
    <name type="scientific">Arthrobacter phage Yang</name>
    <dbReference type="NCBI Taxonomy" id="2419970"/>
    <lineage>
        <taxon>Viruses</taxon>
        <taxon>Duplodnaviria</taxon>
        <taxon>Heunggongvirae</taxon>
        <taxon>Uroviricota</taxon>
        <taxon>Caudoviricetes</taxon>
        <taxon>Casidaviridae</taxon>
        <taxon>Yangvirus</taxon>
        <taxon>Yangvirus yang</taxon>
        <taxon>Arthobacter virus Yang</taxon>
    </lineage>
</organism>
<dbReference type="Proteomes" id="UP000273593">
    <property type="component" value="Segment"/>
</dbReference>
<proteinExistence type="predicted"/>
<dbReference type="KEGG" id="vg:55006861"/>
<dbReference type="RefSeq" id="YP_009815632.1">
    <property type="nucleotide sequence ID" value="NC_048097.1"/>
</dbReference>
<dbReference type="EMBL" id="MH834629">
    <property type="protein sequence ID" value="AYN59153.1"/>
    <property type="molecule type" value="Genomic_DNA"/>
</dbReference>
<reference evidence="2" key="1">
    <citation type="submission" date="2018-09" db="EMBL/GenBank/DDBJ databases">
        <authorList>
            <person name="Rimple P.A."/>
            <person name="Stoner T.H."/>
            <person name="Garlena R.A."/>
            <person name="Russell D.A."/>
            <person name="Pope W.H."/>
            <person name="Jacobs-Sera D."/>
            <person name="Hatfull G.F."/>
        </authorList>
    </citation>
    <scope>NUCLEOTIDE SEQUENCE [LARGE SCALE GENOMIC DNA]</scope>
</reference>
<accession>A0A3G2KJI2</accession>
<dbReference type="GeneID" id="55006861"/>
<evidence type="ECO:0000313" key="2">
    <source>
        <dbReference type="Proteomes" id="UP000273593"/>
    </source>
</evidence>
<gene>
    <name evidence="1" type="primary">15</name>
    <name evidence="1" type="ORF">PBI_YANG_15</name>
</gene>